<gene>
    <name evidence="2" type="ORF">D5R40_05885</name>
</gene>
<sequence length="94" mass="10897">MEAFSPTPPQWTESSIHVFQFSCPKCGAGTIDAQAVWINRRSPVYGENSRRKWQEFYHCKCGCSWWAWSSDRPPSKYAPSDRDEDECNDLDPFS</sequence>
<organism evidence="2 3">
    <name type="scientific">Okeania hirsuta</name>
    <dbReference type="NCBI Taxonomy" id="1458930"/>
    <lineage>
        <taxon>Bacteria</taxon>
        <taxon>Bacillati</taxon>
        <taxon>Cyanobacteriota</taxon>
        <taxon>Cyanophyceae</taxon>
        <taxon>Oscillatoriophycideae</taxon>
        <taxon>Oscillatoriales</taxon>
        <taxon>Microcoleaceae</taxon>
        <taxon>Okeania</taxon>
    </lineage>
</organism>
<keyword evidence="3" id="KW-1185">Reference proteome</keyword>
<dbReference type="AlphaFoldDB" id="A0A3N6Q029"/>
<evidence type="ECO:0000256" key="1">
    <source>
        <dbReference type="SAM" id="MobiDB-lite"/>
    </source>
</evidence>
<proteinExistence type="predicted"/>
<feature type="compositionally biased region" description="Acidic residues" evidence="1">
    <location>
        <begin position="82"/>
        <end position="94"/>
    </location>
</feature>
<protein>
    <submittedName>
        <fullName evidence="2">Uncharacterized protein</fullName>
    </submittedName>
</protein>
<dbReference type="Proteomes" id="UP000269154">
    <property type="component" value="Unassembled WGS sequence"/>
</dbReference>
<accession>A0A3N6Q029</accession>
<reference evidence="2 3" key="1">
    <citation type="journal article" date="2018" name="ACS Chem. Biol.">
        <title>Ketoreductase domain dysfunction expands chemodiversity: malyngamide biosynthesis in the cyanobacterium Okeania hirsuta.</title>
        <authorList>
            <person name="Moss N.A."/>
            <person name="Leao T."/>
            <person name="Rankin M."/>
            <person name="McCullough T.M."/>
            <person name="Qu P."/>
            <person name="Korobeynikov A."/>
            <person name="Smith J.L."/>
            <person name="Gerwick L."/>
            <person name="Gerwick W.H."/>
        </authorList>
    </citation>
    <scope>NUCLEOTIDE SEQUENCE [LARGE SCALE GENOMIC DNA]</scope>
    <source>
        <strain evidence="2 3">PAB10Feb10-1</strain>
    </source>
</reference>
<evidence type="ECO:0000313" key="3">
    <source>
        <dbReference type="Proteomes" id="UP000269154"/>
    </source>
</evidence>
<name>A0A3N6Q029_9CYAN</name>
<dbReference type="EMBL" id="RCBY01000020">
    <property type="protein sequence ID" value="RQH51416.1"/>
    <property type="molecule type" value="Genomic_DNA"/>
</dbReference>
<feature type="region of interest" description="Disordered" evidence="1">
    <location>
        <begin position="71"/>
        <end position="94"/>
    </location>
</feature>
<evidence type="ECO:0000313" key="2">
    <source>
        <dbReference type="EMBL" id="RQH51416.1"/>
    </source>
</evidence>
<dbReference type="RefSeq" id="WP_124145216.1">
    <property type="nucleotide sequence ID" value="NZ_CAWOKI010000071.1"/>
</dbReference>
<comment type="caution">
    <text evidence="2">The sequence shown here is derived from an EMBL/GenBank/DDBJ whole genome shotgun (WGS) entry which is preliminary data.</text>
</comment>
<dbReference type="OrthoDB" id="559685at2"/>